<dbReference type="AlphaFoldDB" id="A0A9Q4B4A5"/>
<comment type="similarity">
    <text evidence="5">Belongs to the zinc-containing alcohol dehydrogenase family.</text>
</comment>
<dbReference type="Pfam" id="PF00107">
    <property type="entry name" value="ADH_zinc_N"/>
    <property type="match status" value="1"/>
</dbReference>
<dbReference type="Gene3D" id="3.90.180.10">
    <property type="entry name" value="Medium-chain alcohol dehydrogenases, catalytic domain"/>
    <property type="match status" value="1"/>
</dbReference>
<dbReference type="InterPro" id="IPR011032">
    <property type="entry name" value="GroES-like_sf"/>
</dbReference>
<dbReference type="PROSITE" id="PS00059">
    <property type="entry name" value="ADH_ZINC"/>
    <property type="match status" value="1"/>
</dbReference>
<dbReference type="PANTHER" id="PTHR42813">
    <property type="entry name" value="ZINC-TYPE ALCOHOL DEHYDROGENASE-LIKE"/>
    <property type="match status" value="1"/>
</dbReference>
<evidence type="ECO:0000256" key="3">
    <source>
        <dbReference type="ARBA" id="ARBA00022833"/>
    </source>
</evidence>
<dbReference type="GO" id="GO:0008270">
    <property type="term" value="F:zinc ion binding"/>
    <property type="evidence" value="ECO:0007669"/>
    <property type="project" value="InterPro"/>
</dbReference>
<dbReference type="GO" id="GO:0016491">
    <property type="term" value="F:oxidoreductase activity"/>
    <property type="evidence" value="ECO:0007669"/>
    <property type="project" value="UniProtKB-KW"/>
</dbReference>
<dbReference type="InterPro" id="IPR013154">
    <property type="entry name" value="ADH-like_N"/>
</dbReference>
<evidence type="ECO:0000256" key="4">
    <source>
        <dbReference type="ARBA" id="ARBA00023002"/>
    </source>
</evidence>
<dbReference type="EMBL" id="JABXYM010000001">
    <property type="protein sequence ID" value="MCR6098083.1"/>
    <property type="molecule type" value="Genomic_DNA"/>
</dbReference>
<evidence type="ECO:0000313" key="9">
    <source>
        <dbReference type="Proteomes" id="UP001057753"/>
    </source>
</evidence>
<dbReference type="Gene3D" id="3.40.50.720">
    <property type="entry name" value="NAD(P)-binding Rossmann-like Domain"/>
    <property type="match status" value="1"/>
</dbReference>
<protein>
    <submittedName>
        <fullName evidence="8">Glutathione-dependent formaldehyde dehydrogenase</fullName>
    </submittedName>
</protein>
<sequence length="378" mass="41433">MKAVTYQGIKDVAVKDVADPTLQKKDDILVKITSTAICGSDLHLVHGMVPNFPKDYIIGHEPMGIVEETGTEVTKVKKGDRVIIPFNISCGQCFYCQNKLESQCDHANPHGQSGAYFGFSDTFGGYPGGQAELLRVPYGNFVPFVVPENSELEDDKLLFLSDIVPTAWWGVEQAEVSSGDTVIILGCGPVGLLAQKFAWMKGASRVIAVDYIQYRLNHAKKTNHVEIFDFTKHDELGTHLKEITKGGADAVIDCVGMDGKKTAVEMVETALKLQGGSMGPIQLASQCVRKGGIVSIVGVYGTRYNMFPLGDFFARNITLKMGQAPVIHFIPELYHKIKQGDFDPTDIITHTLPLTEAAHGYDVFDEKHDNCIKVVLKP</sequence>
<evidence type="ECO:0000259" key="7">
    <source>
        <dbReference type="Pfam" id="PF08240"/>
    </source>
</evidence>
<organism evidence="8 9">
    <name type="scientific">Salipaludibacillus agaradhaerens</name>
    <name type="common">Bacillus agaradhaerens</name>
    <dbReference type="NCBI Taxonomy" id="76935"/>
    <lineage>
        <taxon>Bacteria</taxon>
        <taxon>Bacillati</taxon>
        <taxon>Bacillota</taxon>
        <taxon>Bacilli</taxon>
        <taxon>Bacillales</taxon>
        <taxon>Bacillaceae</taxon>
    </lineage>
</organism>
<dbReference type="InterPro" id="IPR013149">
    <property type="entry name" value="ADH-like_C"/>
</dbReference>
<keyword evidence="2 5" id="KW-0479">Metal-binding</keyword>
<keyword evidence="4" id="KW-0560">Oxidoreductase</keyword>
<reference evidence="8" key="1">
    <citation type="submission" date="2020-06" db="EMBL/GenBank/DDBJ databases">
        <title>Insight into the genomes of haloalkaliphilic bacilli from Kenyan soda lakes.</title>
        <authorList>
            <person name="Mwirichia R."/>
            <person name="Villamizar G.C."/>
            <person name="Poehlein A."/>
            <person name="Mugweru J."/>
            <person name="Kipnyargis A."/>
            <person name="Kiplimo D."/>
            <person name="Orwa P."/>
            <person name="Daniel R."/>
        </authorList>
    </citation>
    <scope>NUCLEOTIDE SEQUENCE</scope>
    <source>
        <strain evidence="8">B1096_S55</strain>
    </source>
</reference>
<comment type="cofactor">
    <cofactor evidence="1 5">
        <name>Zn(2+)</name>
        <dbReference type="ChEBI" id="CHEBI:29105"/>
    </cofactor>
</comment>
<dbReference type="InterPro" id="IPR036291">
    <property type="entry name" value="NAD(P)-bd_dom_sf"/>
</dbReference>
<accession>A0A9Q4B4A5</accession>
<keyword evidence="3 5" id="KW-0862">Zinc</keyword>
<dbReference type="PANTHER" id="PTHR42813:SF2">
    <property type="entry name" value="DEHYDROGENASE, ZINC-CONTAINING, PUTATIVE (AFU_ORTHOLOGUE AFUA_2G02810)-RELATED"/>
    <property type="match status" value="1"/>
</dbReference>
<dbReference type="InterPro" id="IPR002328">
    <property type="entry name" value="ADH_Zn_CS"/>
</dbReference>
<comment type="caution">
    <text evidence="8">The sequence shown here is derived from an EMBL/GenBank/DDBJ whole genome shotgun (WGS) entry which is preliminary data.</text>
</comment>
<keyword evidence="9" id="KW-1185">Reference proteome</keyword>
<evidence type="ECO:0000256" key="5">
    <source>
        <dbReference type="RuleBase" id="RU361277"/>
    </source>
</evidence>
<evidence type="ECO:0000259" key="6">
    <source>
        <dbReference type="Pfam" id="PF00107"/>
    </source>
</evidence>
<dbReference type="Proteomes" id="UP001057753">
    <property type="component" value="Unassembled WGS sequence"/>
</dbReference>
<dbReference type="CDD" id="cd08283">
    <property type="entry name" value="FDH_like_1"/>
    <property type="match status" value="1"/>
</dbReference>
<feature type="domain" description="Alcohol dehydrogenase-like N-terminal" evidence="7">
    <location>
        <begin position="25"/>
        <end position="143"/>
    </location>
</feature>
<proteinExistence type="inferred from homology"/>
<dbReference type="RefSeq" id="WP_257822462.1">
    <property type="nucleotide sequence ID" value="NZ_JABXYM010000001.1"/>
</dbReference>
<evidence type="ECO:0000256" key="2">
    <source>
        <dbReference type="ARBA" id="ARBA00022723"/>
    </source>
</evidence>
<name>A0A9Q4B4A5_SALAG</name>
<dbReference type="Pfam" id="PF08240">
    <property type="entry name" value="ADH_N"/>
    <property type="match status" value="1"/>
</dbReference>
<gene>
    <name evidence="8" type="ORF">HXA33_16205</name>
</gene>
<feature type="domain" description="Alcohol dehydrogenase-like C-terminal" evidence="6">
    <location>
        <begin position="189"/>
        <end position="268"/>
    </location>
</feature>
<dbReference type="SUPFAM" id="SSF51735">
    <property type="entry name" value="NAD(P)-binding Rossmann-fold domains"/>
    <property type="match status" value="1"/>
</dbReference>
<evidence type="ECO:0000313" key="8">
    <source>
        <dbReference type="EMBL" id="MCR6098083.1"/>
    </source>
</evidence>
<evidence type="ECO:0000256" key="1">
    <source>
        <dbReference type="ARBA" id="ARBA00001947"/>
    </source>
</evidence>
<dbReference type="SUPFAM" id="SSF50129">
    <property type="entry name" value="GroES-like"/>
    <property type="match status" value="1"/>
</dbReference>